<sequence length="76" mass="8573">MADIKIYTSNTCVFCKAAKQYFNEKGIEFTEMNVDKDKEAVDYLVSKGYRGVPVINIDGEDIVGFDKEAIEAKLNK</sequence>
<evidence type="ECO:0000313" key="2">
    <source>
        <dbReference type="EMBL" id="KWZ79330.1"/>
    </source>
</evidence>
<organism evidence="2 3">
    <name type="scientific">Anaerococcus tetradius</name>
    <dbReference type="NCBI Taxonomy" id="33036"/>
    <lineage>
        <taxon>Bacteria</taxon>
        <taxon>Bacillati</taxon>
        <taxon>Bacillota</taxon>
        <taxon>Tissierellia</taxon>
        <taxon>Tissierellales</taxon>
        <taxon>Peptoniphilaceae</taxon>
        <taxon>Anaerococcus</taxon>
    </lineage>
</organism>
<dbReference type="SUPFAM" id="SSF52833">
    <property type="entry name" value="Thioredoxin-like"/>
    <property type="match status" value="1"/>
</dbReference>
<gene>
    <name evidence="2" type="ORF">HMPREF3200_00058</name>
</gene>
<dbReference type="InterPro" id="IPR036249">
    <property type="entry name" value="Thioredoxin-like_sf"/>
</dbReference>
<dbReference type="AlphaFoldDB" id="A0A133KIP6"/>
<accession>A0A133KIP6</accession>
<dbReference type="Pfam" id="PF00462">
    <property type="entry name" value="Glutaredoxin"/>
    <property type="match status" value="1"/>
</dbReference>
<dbReference type="GO" id="GO:0045454">
    <property type="term" value="P:cell redox homeostasis"/>
    <property type="evidence" value="ECO:0007669"/>
    <property type="project" value="TreeGrafter"/>
</dbReference>
<dbReference type="Gene3D" id="3.40.30.10">
    <property type="entry name" value="Glutaredoxin"/>
    <property type="match status" value="1"/>
</dbReference>
<keyword evidence="3" id="KW-1185">Reference proteome</keyword>
<evidence type="ECO:0000259" key="1">
    <source>
        <dbReference type="Pfam" id="PF00462"/>
    </source>
</evidence>
<dbReference type="Proteomes" id="UP000070383">
    <property type="component" value="Unassembled WGS sequence"/>
</dbReference>
<dbReference type="InterPro" id="IPR002109">
    <property type="entry name" value="Glutaredoxin"/>
</dbReference>
<dbReference type="RefSeq" id="WP_004836764.1">
    <property type="nucleotide sequence ID" value="NZ_CAMPNK010000011.1"/>
</dbReference>
<dbReference type="CDD" id="cd02976">
    <property type="entry name" value="NrdH"/>
    <property type="match status" value="1"/>
</dbReference>
<evidence type="ECO:0000313" key="3">
    <source>
        <dbReference type="Proteomes" id="UP000070383"/>
    </source>
</evidence>
<dbReference type="PANTHER" id="PTHR34386">
    <property type="entry name" value="GLUTAREDOXIN"/>
    <property type="match status" value="1"/>
</dbReference>
<dbReference type="STRING" id="33036.HMPREF3200_00058"/>
<protein>
    <submittedName>
        <fullName evidence="2">Glutaredoxin</fullName>
    </submittedName>
</protein>
<dbReference type="PATRIC" id="fig|33036.3.peg.59"/>
<name>A0A133KIP6_9FIRM</name>
<dbReference type="GO" id="GO:0009055">
    <property type="term" value="F:electron transfer activity"/>
    <property type="evidence" value="ECO:0007669"/>
    <property type="project" value="TreeGrafter"/>
</dbReference>
<dbReference type="OrthoDB" id="3174166at2"/>
<dbReference type="InterPro" id="IPR051548">
    <property type="entry name" value="Grx-like_ET"/>
</dbReference>
<dbReference type="PROSITE" id="PS51354">
    <property type="entry name" value="GLUTAREDOXIN_2"/>
    <property type="match status" value="1"/>
</dbReference>
<comment type="caution">
    <text evidence="2">The sequence shown here is derived from an EMBL/GenBank/DDBJ whole genome shotgun (WGS) entry which is preliminary data.</text>
</comment>
<feature type="domain" description="Glutaredoxin" evidence="1">
    <location>
        <begin position="4"/>
        <end position="61"/>
    </location>
</feature>
<dbReference type="EMBL" id="LRPM01000003">
    <property type="protein sequence ID" value="KWZ79330.1"/>
    <property type="molecule type" value="Genomic_DNA"/>
</dbReference>
<reference evidence="3" key="1">
    <citation type="submission" date="2016-01" db="EMBL/GenBank/DDBJ databases">
        <authorList>
            <person name="Mitreva M."/>
            <person name="Pepin K.H."/>
            <person name="Mihindukulasuriya K.A."/>
            <person name="Fulton R."/>
            <person name="Fronick C."/>
            <person name="O'Laughlin M."/>
            <person name="Miner T."/>
            <person name="Herter B."/>
            <person name="Rosa B.A."/>
            <person name="Cordes M."/>
            <person name="Tomlinson C."/>
            <person name="Wollam A."/>
            <person name="Palsikar V.B."/>
            <person name="Mardis E.R."/>
            <person name="Wilson R.K."/>
        </authorList>
    </citation>
    <scope>NUCLEOTIDE SEQUENCE [LARGE SCALE GENOMIC DNA]</scope>
    <source>
        <strain evidence="3">MJR8151</strain>
    </source>
</reference>
<proteinExistence type="predicted"/>
<dbReference type="PANTHER" id="PTHR34386:SF1">
    <property type="entry name" value="GLUTAREDOXIN-LIKE PROTEIN NRDH"/>
    <property type="match status" value="1"/>
</dbReference>